<name>A0A1R0H1E0_9FUNG</name>
<sequence>MGKEIIDTLIIEGTRKVKDEVLGQIYFYDYETRRNFIKLPEKFYVPGRIIDLYYQYQIIVPISKRESITFLKNFYSDLNVKVYCDVDDYRDGCDIRSDKSYKYHQLSYKTFDMFNYVCKNFEDFKIYAKMDFDAYIDKNYVYGVLKFISDNSERMIYYGNPILRNGKVFNGGNFYAISGSLFRDYCSCKIHPPKKPNEDEWFGEVLNNCFYSKNYINETLIYMKNDMTKILHKHYTDDGVDIKLGRWVKKE</sequence>
<keyword evidence="7" id="KW-1133">Transmembrane helix</keyword>
<evidence type="ECO:0000256" key="5">
    <source>
        <dbReference type="ARBA" id="ARBA00022692"/>
    </source>
</evidence>
<dbReference type="Pfam" id="PF01762">
    <property type="entry name" value="Galactosyl_T"/>
    <property type="match status" value="1"/>
</dbReference>
<keyword evidence="9" id="KW-0472">Membrane</keyword>
<keyword evidence="4" id="KW-0808">Transferase</keyword>
<keyword evidence="5" id="KW-0812">Transmembrane</keyword>
<evidence type="ECO:0000256" key="9">
    <source>
        <dbReference type="ARBA" id="ARBA00023136"/>
    </source>
</evidence>
<dbReference type="AlphaFoldDB" id="A0A1R0H1E0"/>
<gene>
    <name evidence="10" type="ORF">AYI68_g2908</name>
</gene>
<proteinExistence type="inferred from homology"/>
<evidence type="ECO:0000256" key="8">
    <source>
        <dbReference type="ARBA" id="ARBA00023034"/>
    </source>
</evidence>
<organism evidence="10 11">
    <name type="scientific">Smittium mucronatum</name>
    <dbReference type="NCBI Taxonomy" id="133383"/>
    <lineage>
        <taxon>Eukaryota</taxon>
        <taxon>Fungi</taxon>
        <taxon>Fungi incertae sedis</taxon>
        <taxon>Zoopagomycota</taxon>
        <taxon>Kickxellomycotina</taxon>
        <taxon>Harpellomycetes</taxon>
        <taxon>Harpellales</taxon>
        <taxon>Legeriomycetaceae</taxon>
        <taxon>Smittium</taxon>
    </lineage>
</organism>
<evidence type="ECO:0000256" key="2">
    <source>
        <dbReference type="ARBA" id="ARBA00008661"/>
    </source>
</evidence>
<comment type="similarity">
    <text evidence="2">Belongs to the glycosyltransferase 31 family.</text>
</comment>
<evidence type="ECO:0000256" key="1">
    <source>
        <dbReference type="ARBA" id="ARBA00004323"/>
    </source>
</evidence>
<evidence type="ECO:0000256" key="7">
    <source>
        <dbReference type="ARBA" id="ARBA00022989"/>
    </source>
</evidence>
<reference evidence="10 11" key="1">
    <citation type="journal article" date="2016" name="Mol. Biol. Evol.">
        <title>Genome-Wide Survey of Gut Fungi (Harpellales) Reveals the First Horizontally Transferred Ubiquitin Gene from a Mosquito Host.</title>
        <authorList>
            <person name="Wang Y."/>
            <person name="White M.M."/>
            <person name="Kvist S."/>
            <person name="Moncalvo J.M."/>
        </authorList>
    </citation>
    <scope>NUCLEOTIDE SEQUENCE [LARGE SCALE GENOMIC DNA]</scope>
    <source>
        <strain evidence="10 11">ALG-7-W6</strain>
    </source>
</reference>
<keyword evidence="11" id="KW-1185">Reference proteome</keyword>
<comment type="subcellular location">
    <subcellularLocation>
        <location evidence="1">Golgi apparatus membrane</location>
        <topology evidence="1">Single-pass type II membrane protein</topology>
    </subcellularLocation>
</comment>
<evidence type="ECO:0000313" key="11">
    <source>
        <dbReference type="Proteomes" id="UP000187455"/>
    </source>
</evidence>
<evidence type="ECO:0008006" key="12">
    <source>
        <dbReference type="Google" id="ProtNLM"/>
    </source>
</evidence>
<dbReference type="GO" id="GO:0016758">
    <property type="term" value="F:hexosyltransferase activity"/>
    <property type="evidence" value="ECO:0007669"/>
    <property type="project" value="InterPro"/>
</dbReference>
<dbReference type="OrthoDB" id="2360774at2759"/>
<keyword evidence="8" id="KW-0333">Golgi apparatus</keyword>
<comment type="caution">
    <text evidence="10">The sequence shown here is derived from an EMBL/GenBank/DDBJ whole genome shotgun (WGS) entry which is preliminary data.</text>
</comment>
<dbReference type="GO" id="GO:0000139">
    <property type="term" value="C:Golgi membrane"/>
    <property type="evidence" value="ECO:0007669"/>
    <property type="project" value="UniProtKB-SubCell"/>
</dbReference>
<keyword evidence="3" id="KW-0328">Glycosyltransferase</keyword>
<evidence type="ECO:0000256" key="6">
    <source>
        <dbReference type="ARBA" id="ARBA00022968"/>
    </source>
</evidence>
<evidence type="ECO:0000313" key="10">
    <source>
        <dbReference type="EMBL" id="OLY82963.1"/>
    </source>
</evidence>
<dbReference type="EMBL" id="LSSL01001153">
    <property type="protein sequence ID" value="OLY82963.1"/>
    <property type="molecule type" value="Genomic_DNA"/>
</dbReference>
<accession>A0A1R0H1E0</accession>
<keyword evidence="6" id="KW-0735">Signal-anchor</keyword>
<dbReference type="Proteomes" id="UP000187455">
    <property type="component" value="Unassembled WGS sequence"/>
</dbReference>
<dbReference type="InterPro" id="IPR002659">
    <property type="entry name" value="Glyco_trans_31"/>
</dbReference>
<evidence type="ECO:0000256" key="3">
    <source>
        <dbReference type="ARBA" id="ARBA00022676"/>
    </source>
</evidence>
<evidence type="ECO:0000256" key="4">
    <source>
        <dbReference type="ARBA" id="ARBA00022679"/>
    </source>
</evidence>
<protein>
    <recommendedName>
        <fullName evidence="12">Hexosyltransferase</fullName>
    </recommendedName>
</protein>